<comment type="caution">
    <text evidence="1">The sequence shown here is derived from an EMBL/GenBank/DDBJ whole genome shotgun (WGS) entry which is preliminary data.</text>
</comment>
<accession>A0A9D4S2C9</accession>
<sequence>MQGDEEIVWYTRQKKDGRSGTANLPVLRTNGEDQVWAIPEQRGGSLMEGTRGGGT</sequence>
<protein>
    <submittedName>
        <fullName evidence="1">Uncharacterized protein</fullName>
    </submittedName>
</protein>
<evidence type="ECO:0000313" key="2">
    <source>
        <dbReference type="Proteomes" id="UP000828390"/>
    </source>
</evidence>
<dbReference type="Proteomes" id="UP000828390">
    <property type="component" value="Unassembled WGS sequence"/>
</dbReference>
<proteinExistence type="predicted"/>
<gene>
    <name evidence="1" type="ORF">DPMN_014061</name>
</gene>
<reference evidence="1" key="2">
    <citation type="submission" date="2020-11" db="EMBL/GenBank/DDBJ databases">
        <authorList>
            <person name="McCartney M.A."/>
            <person name="Auch B."/>
            <person name="Kono T."/>
            <person name="Mallez S."/>
            <person name="Becker A."/>
            <person name="Gohl D.M."/>
            <person name="Silverstein K.A.T."/>
            <person name="Koren S."/>
            <person name="Bechman K.B."/>
            <person name="Herman A."/>
            <person name="Abrahante J.E."/>
            <person name="Garbe J."/>
        </authorList>
    </citation>
    <scope>NUCLEOTIDE SEQUENCE</scope>
    <source>
        <strain evidence="1">Duluth1</strain>
        <tissue evidence="1">Whole animal</tissue>
    </source>
</reference>
<name>A0A9D4S2C9_DREPO</name>
<dbReference type="EMBL" id="JAIWYP010000001">
    <property type="protein sequence ID" value="KAH3889994.1"/>
    <property type="molecule type" value="Genomic_DNA"/>
</dbReference>
<evidence type="ECO:0000313" key="1">
    <source>
        <dbReference type="EMBL" id="KAH3889994.1"/>
    </source>
</evidence>
<dbReference type="AlphaFoldDB" id="A0A9D4S2C9"/>
<organism evidence="1 2">
    <name type="scientific">Dreissena polymorpha</name>
    <name type="common">Zebra mussel</name>
    <name type="synonym">Mytilus polymorpha</name>
    <dbReference type="NCBI Taxonomy" id="45954"/>
    <lineage>
        <taxon>Eukaryota</taxon>
        <taxon>Metazoa</taxon>
        <taxon>Spiralia</taxon>
        <taxon>Lophotrochozoa</taxon>
        <taxon>Mollusca</taxon>
        <taxon>Bivalvia</taxon>
        <taxon>Autobranchia</taxon>
        <taxon>Heteroconchia</taxon>
        <taxon>Euheterodonta</taxon>
        <taxon>Imparidentia</taxon>
        <taxon>Neoheterodontei</taxon>
        <taxon>Myida</taxon>
        <taxon>Dreissenoidea</taxon>
        <taxon>Dreissenidae</taxon>
        <taxon>Dreissena</taxon>
    </lineage>
</organism>
<reference evidence="1" key="1">
    <citation type="journal article" date="2019" name="bioRxiv">
        <title>The Genome of the Zebra Mussel, Dreissena polymorpha: A Resource for Invasive Species Research.</title>
        <authorList>
            <person name="McCartney M.A."/>
            <person name="Auch B."/>
            <person name="Kono T."/>
            <person name="Mallez S."/>
            <person name="Zhang Y."/>
            <person name="Obille A."/>
            <person name="Becker A."/>
            <person name="Abrahante J.E."/>
            <person name="Garbe J."/>
            <person name="Badalamenti J.P."/>
            <person name="Herman A."/>
            <person name="Mangelson H."/>
            <person name="Liachko I."/>
            <person name="Sullivan S."/>
            <person name="Sone E.D."/>
            <person name="Koren S."/>
            <person name="Silverstein K.A.T."/>
            <person name="Beckman K.B."/>
            <person name="Gohl D.M."/>
        </authorList>
    </citation>
    <scope>NUCLEOTIDE SEQUENCE</scope>
    <source>
        <strain evidence="1">Duluth1</strain>
        <tissue evidence="1">Whole animal</tissue>
    </source>
</reference>
<keyword evidence="2" id="KW-1185">Reference proteome</keyword>